<evidence type="ECO:0000313" key="2">
    <source>
        <dbReference type="Proteomes" id="UP000001025"/>
    </source>
</evidence>
<dbReference type="AlphaFoldDB" id="Q7UTL5"/>
<dbReference type="EnsemblBacteria" id="CAD73421">
    <property type="protein sequence ID" value="CAD73421"/>
    <property type="gene ID" value="RB3814"/>
</dbReference>
<name>Q7UTL5_RHOBA</name>
<evidence type="ECO:0000313" key="1">
    <source>
        <dbReference type="EMBL" id="CAD73421.1"/>
    </source>
</evidence>
<sequence length="73" mass="8094">MRSRNHDAVVHFGSIAASDSICGDNLTWMLARPNTLVCDVPRQGITNLRCSTDEPLTGLLKRLILFHSLCVRS</sequence>
<accession>Q7UTL5</accession>
<gene>
    <name evidence="1" type="ordered locus">RB3814</name>
</gene>
<dbReference type="HOGENOM" id="CLU_2702342_0_0_0"/>
<dbReference type="KEGG" id="rba:RB3814"/>
<proteinExistence type="predicted"/>
<keyword evidence="2" id="KW-1185">Reference proteome</keyword>
<protein>
    <submittedName>
        <fullName evidence="1">Uncharacterized protein</fullName>
    </submittedName>
</protein>
<dbReference type="STRING" id="243090.RB3814"/>
<dbReference type="EMBL" id="BX294139">
    <property type="protein sequence ID" value="CAD73421.1"/>
    <property type="molecule type" value="Genomic_DNA"/>
</dbReference>
<organism evidence="1 2">
    <name type="scientific">Rhodopirellula baltica (strain DSM 10527 / NCIMB 13988 / SH1)</name>
    <dbReference type="NCBI Taxonomy" id="243090"/>
    <lineage>
        <taxon>Bacteria</taxon>
        <taxon>Pseudomonadati</taxon>
        <taxon>Planctomycetota</taxon>
        <taxon>Planctomycetia</taxon>
        <taxon>Pirellulales</taxon>
        <taxon>Pirellulaceae</taxon>
        <taxon>Rhodopirellula</taxon>
    </lineage>
</organism>
<dbReference type="Proteomes" id="UP000001025">
    <property type="component" value="Chromosome"/>
</dbReference>
<reference evidence="1 2" key="1">
    <citation type="journal article" date="2003" name="Proc. Natl. Acad. Sci. U.S.A.">
        <title>Complete genome sequence of the marine planctomycete Pirellula sp. strain 1.</title>
        <authorList>
            <person name="Gloeckner F.O."/>
            <person name="Kube M."/>
            <person name="Bauer M."/>
            <person name="Teeling H."/>
            <person name="Lombardot T."/>
            <person name="Ludwig W."/>
            <person name="Gade D."/>
            <person name="Beck A."/>
            <person name="Borzym K."/>
            <person name="Heitmann K."/>
            <person name="Rabus R."/>
            <person name="Schlesner H."/>
            <person name="Amann R."/>
            <person name="Reinhardt R."/>
        </authorList>
    </citation>
    <scope>NUCLEOTIDE SEQUENCE [LARGE SCALE GENOMIC DNA]</scope>
    <source>
        <strain evidence="2">DSM 10527 / NCIMB 13988 / SH1</strain>
    </source>
</reference>
<dbReference type="InParanoid" id="Q7UTL5"/>